<dbReference type="PANTHER" id="PTHR43657">
    <property type="entry name" value="TRYPTOPHAN RNA-BINDING ATTENUATOR PROTEIN-LIKE PROTEIN"/>
    <property type="match status" value="1"/>
</dbReference>
<dbReference type="SUPFAM" id="SSF51219">
    <property type="entry name" value="TRAP-like"/>
    <property type="match status" value="1"/>
</dbReference>
<protein>
    <recommendedName>
        <fullName evidence="3">TIGR00266 family protein</fullName>
    </recommendedName>
</protein>
<proteinExistence type="predicted"/>
<organism evidence="1 2">
    <name type="scientific">Parvicella tangerina</name>
    <dbReference type="NCBI Taxonomy" id="2829795"/>
    <lineage>
        <taxon>Bacteria</taxon>
        <taxon>Pseudomonadati</taxon>
        <taxon>Bacteroidota</taxon>
        <taxon>Flavobacteriia</taxon>
        <taxon>Flavobacteriales</taxon>
        <taxon>Parvicellaceae</taxon>
        <taxon>Parvicella</taxon>
    </lineage>
</organism>
<dbReference type="InterPro" id="IPR016031">
    <property type="entry name" value="Trp_RNA-bd_attenuator-like_dom"/>
</dbReference>
<reference evidence="1" key="1">
    <citation type="submission" date="2021-04" db="EMBL/GenBank/DDBJ databases">
        <authorList>
            <person name="Rodrigo-Torres L."/>
            <person name="Arahal R. D."/>
            <person name="Lucena T."/>
        </authorList>
    </citation>
    <scope>NUCLEOTIDE SEQUENCE</scope>
    <source>
        <strain evidence="1">AS29M-1</strain>
    </source>
</reference>
<dbReference type="Gene3D" id="3.60.160.10">
    <property type="entry name" value="Mitochondrial biogenesis AIM24"/>
    <property type="match status" value="1"/>
</dbReference>
<evidence type="ECO:0000313" key="1">
    <source>
        <dbReference type="EMBL" id="CAG5086720.1"/>
    </source>
</evidence>
<dbReference type="EMBL" id="OU015584">
    <property type="protein sequence ID" value="CAG5086720.1"/>
    <property type="molecule type" value="Genomic_DNA"/>
</dbReference>
<keyword evidence="2" id="KW-1185">Reference proteome</keyword>
<dbReference type="InterPro" id="IPR036983">
    <property type="entry name" value="AIM24_sf"/>
</dbReference>
<dbReference type="NCBIfam" id="TIGR00266">
    <property type="entry name" value="TIGR00266 family protein"/>
    <property type="match status" value="1"/>
</dbReference>
<dbReference type="RefSeq" id="WP_258543441.1">
    <property type="nucleotide sequence ID" value="NZ_OU015584.1"/>
</dbReference>
<dbReference type="PANTHER" id="PTHR43657:SF1">
    <property type="entry name" value="ALTERED INHERITANCE OF MITOCHONDRIA PROTEIN 24, MITOCHONDRIAL"/>
    <property type="match status" value="1"/>
</dbReference>
<evidence type="ECO:0000313" key="2">
    <source>
        <dbReference type="Proteomes" id="UP000683507"/>
    </source>
</evidence>
<accession>A0A916JR20</accession>
<dbReference type="Proteomes" id="UP000683507">
    <property type="component" value="Chromosome"/>
</dbReference>
<dbReference type="InterPro" id="IPR002838">
    <property type="entry name" value="AIM24"/>
</dbReference>
<dbReference type="Pfam" id="PF01987">
    <property type="entry name" value="AIM24"/>
    <property type="match status" value="1"/>
</dbReference>
<gene>
    <name evidence="1" type="ORF">CRYO30217_03254</name>
</gene>
<name>A0A916JR20_9FLAO</name>
<sequence>MEKFEFQFDHKPDYSFLTVQIPAGKTMKVEASAMATMDTNIKMKTKFKGGFKRFLTGESLFINEFTAENGAGELCIAPAAPGDMDHIYLDNETVFLQNSAYVASHPNIDLATKWQGLVKGFFSGEKLFLIKASGQGDLWFNSYGGIMQIDVTDNYVVDTGHIVAFTDGLEYKVSKVGGYKSLFLSGEGFVCRFSGQGKVWIQTRKIQPLTTFLMPFRPRKNKG</sequence>
<dbReference type="KEGG" id="ptan:CRYO30217_03254"/>
<dbReference type="AlphaFoldDB" id="A0A916JR20"/>
<evidence type="ECO:0008006" key="3">
    <source>
        <dbReference type="Google" id="ProtNLM"/>
    </source>
</evidence>